<evidence type="ECO:0008006" key="3">
    <source>
        <dbReference type="Google" id="ProtNLM"/>
    </source>
</evidence>
<protein>
    <recommendedName>
        <fullName evidence="3">AB hydrolase-1 domain-containing protein</fullName>
    </recommendedName>
</protein>
<name>A0ABY6UES2_BIOOC</name>
<comment type="caution">
    <text evidence="1">The sequence shown here is derived from an EMBL/GenBank/DDBJ whole genome shotgun (WGS) entry which is preliminary data.</text>
</comment>
<organism evidence="1 2">
    <name type="scientific">Bionectria ochroleuca</name>
    <name type="common">Gliocladium roseum</name>
    <dbReference type="NCBI Taxonomy" id="29856"/>
    <lineage>
        <taxon>Eukaryota</taxon>
        <taxon>Fungi</taxon>
        <taxon>Dikarya</taxon>
        <taxon>Ascomycota</taxon>
        <taxon>Pezizomycotina</taxon>
        <taxon>Sordariomycetes</taxon>
        <taxon>Hypocreomycetidae</taxon>
        <taxon>Hypocreales</taxon>
        <taxon>Bionectriaceae</taxon>
        <taxon>Clonostachys</taxon>
    </lineage>
</organism>
<sequence length="80" mass="9105">MSLCDGSFYNDYDEVLASEQTYVRTSDHCCMPPGLQELRLEDTGVKWNVVHLKVGHMPFINMPKELAEQRINSAEGSMKL</sequence>
<dbReference type="EMBL" id="CABFNS010000809">
    <property type="protein sequence ID" value="VUC29701.1"/>
    <property type="molecule type" value="Genomic_DNA"/>
</dbReference>
<gene>
    <name evidence="1" type="ORF">CLO192961_LOCUS266421</name>
</gene>
<dbReference type="Proteomes" id="UP000766486">
    <property type="component" value="Unassembled WGS sequence"/>
</dbReference>
<evidence type="ECO:0000313" key="1">
    <source>
        <dbReference type="EMBL" id="VUC29701.1"/>
    </source>
</evidence>
<proteinExistence type="predicted"/>
<accession>A0ABY6UES2</accession>
<evidence type="ECO:0000313" key="2">
    <source>
        <dbReference type="Proteomes" id="UP000766486"/>
    </source>
</evidence>
<keyword evidence="2" id="KW-1185">Reference proteome</keyword>
<reference evidence="1 2" key="1">
    <citation type="submission" date="2019-06" db="EMBL/GenBank/DDBJ databases">
        <authorList>
            <person name="Broberg M."/>
        </authorList>
    </citation>
    <scope>NUCLEOTIDE SEQUENCE [LARGE SCALE GENOMIC DNA]</scope>
</reference>